<evidence type="ECO:0000313" key="1">
    <source>
        <dbReference type="EMBL" id="VDK48267.1"/>
    </source>
</evidence>
<dbReference type="WBParaSite" id="GPUH_0000495501-mRNA-1">
    <property type="protein sequence ID" value="GPUH_0000495501-mRNA-1"/>
    <property type="gene ID" value="GPUH_0000495501"/>
</dbReference>
<protein>
    <submittedName>
        <fullName evidence="3">TFIIB-type domain-containing protein</fullName>
    </submittedName>
</protein>
<reference evidence="3" key="1">
    <citation type="submission" date="2016-06" db="UniProtKB">
        <authorList>
            <consortium name="WormBaseParasite"/>
        </authorList>
    </citation>
    <scope>IDENTIFICATION</scope>
</reference>
<dbReference type="EMBL" id="UYRT01009892">
    <property type="protein sequence ID" value="VDK48267.1"/>
    <property type="molecule type" value="Genomic_DNA"/>
</dbReference>
<name>A0A183D8A7_9BILA</name>
<proteinExistence type="predicted"/>
<dbReference type="Proteomes" id="UP000271098">
    <property type="component" value="Unassembled WGS sequence"/>
</dbReference>
<evidence type="ECO:0000313" key="3">
    <source>
        <dbReference type="WBParaSite" id="GPUH_0000495501-mRNA-1"/>
    </source>
</evidence>
<keyword evidence="2" id="KW-1185">Reference proteome</keyword>
<reference evidence="1 2" key="2">
    <citation type="submission" date="2018-11" db="EMBL/GenBank/DDBJ databases">
        <authorList>
            <consortium name="Pathogen Informatics"/>
        </authorList>
    </citation>
    <scope>NUCLEOTIDE SEQUENCE [LARGE SCALE GENOMIC DNA]</scope>
</reference>
<accession>A0A183D8A7</accession>
<organism evidence="3">
    <name type="scientific">Gongylonema pulchrum</name>
    <dbReference type="NCBI Taxonomy" id="637853"/>
    <lineage>
        <taxon>Eukaryota</taxon>
        <taxon>Metazoa</taxon>
        <taxon>Ecdysozoa</taxon>
        <taxon>Nematoda</taxon>
        <taxon>Chromadorea</taxon>
        <taxon>Rhabditida</taxon>
        <taxon>Spirurina</taxon>
        <taxon>Spiruromorpha</taxon>
        <taxon>Spiruroidea</taxon>
        <taxon>Gongylonematidae</taxon>
        <taxon>Gongylonema</taxon>
    </lineage>
</organism>
<sequence>MKYSLACIQCEDGYCPLDPDDKEPDLKCTVCGAAFTGDLNKARVFLNLFNEYRTPKIFIAKWLLRLSDKVRG</sequence>
<gene>
    <name evidence="1" type="ORF">GPUH_LOCUS4949</name>
</gene>
<dbReference type="AlphaFoldDB" id="A0A183D8A7"/>
<evidence type="ECO:0000313" key="2">
    <source>
        <dbReference type="Proteomes" id="UP000271098"/>
    </source>
</evidence>